<organism evidence="1 2">
    <name type="scientific">Auriscalpium vulgare</name>
    <dbReference type="NCBI Taxonomy" id="40419"/>
    <lineage>
        <taxon>Eukaryota</taxon>
        <taxon>Fungi</taxon>
        <taxon>Dikarya</taxon>
        <taxon>Basidiomycota</taxon>
        <taxon>Agaricomycotina</taxon>
        <taxon>Agaricomycetes</taxon>
        <taxon>Russulales</taxon>
        <taxon>Auriscalpiaceae</taxon>
        <taxon>Auriscalpium</taxon>
    </lineage>
</organism>
<reference evidence="1" key="1">
    <citation type="submission" date="2021-02" db="EMBL/GenBank/DDBJ databases">
        <authorList>
            <consortium name="DOE Joint Genome Institute"/>
            <person name="Ahrendt S."/>
            <person name="Looney B.P."/>
            <person name="Miyauchi S."/>
            <person name="Morin E."/>
            <person name="Drula E."/>
            <person name="Courty P.E."/>
            <person name="Chicoki N."/>
            <person name="Fauchery L."/>
            <person name="Kohler A."/>
            <person name="Kuo A."/>
            <person name="Labutti K."/>
            <person name="Pangilinan J."/>
            <person name="Lipzen A."/>
            <person name="Riley R."/>
            <person name="Andreopoulos W."/>
            <person name="He G."/>
            <person name="Johnson J."/>
            <person name="Barry K.W."/>
            <person name="Grigoriev I.V."/>
            <person name="Nagy L."/>
            <person name="Hibbett D."/>
            <person name="Henrissat B."/>
            <person name="Matheny P.B."/>
            <person name="Labbe J."/>
            <person name="Martin F."/>
        </authorList>
    </citation>
    <scope>NUCLEOTIDE SEQUENCE</scope>
    <source>
        <strain evidence="1">FP105234-sp</strain>
    </source>
</reference>
<keyword evidence="2" id="KW-1185">Reference proteome</keyword>
<comment type="caution">
    <text evidence="1">The sequence shown here is derived from an EMBL/GenBank/DDBJ whole genome shotgun (WGS) entry which is preliminary data.</text>
</comment>
<protein>
    <submittedName>
        <fullName evidence="1">Uncharacterized protein</fullName>
    </submittedName>
</protein>
<dbReference type="Proteomes" id="UP000814033">
    <property type="component" value="Unassembled WGS sequence"/>
</dbReference>
<sequence>MLPSMYLSCSLLRQRKLPTRQRLPSPPSPRVRRRIILFPGLLLTPTRQITSPPSPLLRPAPPPTFPLACPFPLVLDAPHRHVRSPHPSRPHLSLRPPQRASKQLLLPPRRTRRLCSTSARNCTQARIPSIQALRLQSQYCLAIVSPKSGRSMPVLRMVATVLTSWRMSPLCPRVSRNPPLRSPIARCRPLPSRDLSRPTSLRSTCTHLP</sequence>
<proteinExistence type="predicted"/>
<evidence type="ECO:0000313" key="2">
    <source>
        <dbReference type="Proteomes" id="UP000814033"/>
    </source>
</evidence>
<dbReference type="EMBL" id="MU276227">
    <property type="protein sequence ID" value="KAI0040108.1"/>
    <property type="molecule type" value="Genomic_DNA"/>
</dbReference>
<evidence type="ECO:0000313" key="1">
    <source>
        <dbReference type="EMBL" id="KAI0040108.1"/>
    </source>
</evidence>
<reference evidence="1" key="2">
    <citation type="journal article" date="2022" name="New Phytol.">
        <title>Evolutionary transition to the ectomycorrhizal habit in the genomes of a hyperdiverse lineage of mushroom-forming fungi.</title>
        <authorList>
            <person name="Looney B."/>
            <person name="Miyauchi S."/>
            <person name="Morin E."/>
            <person name="Drula E."/>
            <person name="Courty P.E."/>
            <person name="Kohler A."/>
            <person name="Kuo A."/>
            <person name="LaButti K."/>
            <person name="Pangilinan J."/>
            <person name="Lipzen A."/>
            <person name="Riley R."/>
            <person name="Andreopoulos W."/>
            <person name="He G."/>
            <person name="Johnson J."/>
            <person name="Nolan M."/>
            <person name="Tritt A."/>
            <person name="Barry K.W."/>
            <person name="Grigoriev I.V."/>
            <person name="Nagy L.G."/>
            <person name="Hibbett D."/>
            <person name="Henrissat B."/>
            <person name="Matheny P.B."/>
            <person name="Labbe J."/>
            <person name="Martin F.M."/>
        </authorList>
    </citation>
    <scope>NUCLEOTIDE SEQUENCE</scope>
    <source>
        <strain evidence="1">FP105234-sp</strain>
    </source>
</reference>
<gene>
    <name evidence="1" type="ORF">FA95DRAFT_925924</name>
</gene>
<accession>A0ACB8R7U8</accession>
<name>A0ACB8R7U8_9AGAM</name>